<feature type="domain" description="ParB-like N-terminal" evidence="4">
    <location>
        <begin position="8"/>
        <end position="93"/>
    </location>
</feature>
<evidence type="ECO:0000313" key="5">
    <source>
        <dbReference type="EMBL" id="SUB61023.1"/>
    </source>
</evidence>
<dbReference type="InterPro" id="IPR036086">
    <property type="entry name" value="ParB/Sulfiredoxin_sf"/>
</dbReference>
<dbReference type="GO" id="GO:0007059">
    <property type="term" value="P:chromosome segregation"/>
    <property type="evidence" value="ECO:0007669"/>
    <property type="project" value="TreeGrafter"/>
</dbReference>
<dbReference type="InterPro" id="IPR002941">
    <property type="entry name" value="DNA_methylase_N4/N6"/>
</dbReference>
<dbReference type="InterPro" id="IPR050336">
    <property type="entry name" value="Chromosome_partition/occlusion"/>
</dbReference>
<dbReference type="GO" id="GO:0005694">
    <property type="term" value="C:chromosome"/>
    <property type="evidence" value="ECO:0007669"/>
    <property type="project" value="TreeGrafter"/>
</dbReference>
<keyword evidence="2" id="KW-0808">Transferase</keyword>
<dbReference type="Gene3D" id="3.90.1530.10">
    <property type="entry name" value="Conserved hypothetical protein from pyrococcus furiosus pfu- 392566-001, ParB domain"/>
    <property type="match status" value="1"/>
</dbReference>
<dbReference type="Pfam" id="PF01555">
    <property type="entry name" value="N6_N4_Mtase"/>
    <property type="match status" value="1"/>
</dbReference>
<dbReference type="EMBL" id="UGTB01000004">
    <property type="protein sequence ID" value="SUB61023.1"/>
    <property type="molecule type" value="Genomic_DNA"/>
</dbReference>
<dbReference type="RefSeq" id="WP_019595303.1">
    <property type="nucleotide sequence ID" value="NZ_FOVA01000002.1"/>
</dbReference>
<reference evidence="5 6" key="1">
    <citation type="submission" date="2018-06" db="EMBL/GenBank/DDBJ databases">
        <authorList>
            <consortium name="Pathogen Informatics"/>
            <person name="Doyle S."/>
        </authorList>
    </citation>
    <scope>NUCLEOTIDE SEQUENCE [LARGE SCALE GENOMIC DNA]</scope>
    <source>
        <strain evidence="5 6">NCTC11460</strain>
    </source>
</reference>
<gene>
    <name evidence="5" type="ORF">NCTC11460_00940</name>
</gene>
<sequence length="445" mass="50681">MEREREIVMVCLDDIVPYENNPRHNENAIDKVAESIKEFGFTNPILLDGDDVIIAGHTRYEASKVLGLEEVPCMYLTDLSDEQVKAYRLVDNKTGEFAEWDFEALQEELDGIDIDMDLFGFDDLFAELDNNNSGEAGSILGKNKNNPVDSNLADTFLFSPFSYIDTKTDRWQNRKKAWKELGIKSEVGREDGLIFSKALINESLAGTSIFDPVLCELGYRWFSPNKNCNIIDPFAGGSVRGIVANVLGHSYTGIDLRQEQIDANFNNANEMGLSNIKWICDDSQNVLEHVNEESQDLMFTCPPYFDLEVYSDNDKDISNMDYNSFSEIYSNILRRTARTLKDNRFGVVVISDVRDKKGFYRDLTGLTKQALAEEGMYFYNDLILLNSIGTAAIRARRYMANRKVARLHQNVLVFYKGDPKKIKDEFGELETLEEEEIFSTKGLDI</sequence>
<dbReference type="GO" id="GO:0008170">
    <property type="term" value="F:N-methyltransferase activity"/>
    <property type="evidence" value="ECO:0007669"/>
    <property type="project" value="InterPro"/>
</dbReference>
<dbReference type="PANTHER" id="PTHR33375:SF1">
    <property type="entry name" value="CHROMOSOME-PARTITIONING PROTEIN PARB-RELATED"/>
    <property type="match status" value="1"/>
</dbReference>
<dbReference type="CDD" id="cd16402">
    <property type="entry name" value="ParB_N_like_MT"/>
    <property type="match status" value="1"/>
</dbReference>
<dbReference type="AlphaFoldDB" id="A0A379CFA3"/>
<dbReference type="SUPFAM" id="SSF110849">
    <property type="entry name" value="ParB/Sulfiredoxin"/>
    <property type="match status" value="1"/>
</dbReference>
<dbReference type="Pfam" id="PF02195">
    <property type="entry name" value="ParB_N"/>
    <property type="match status" value="1"/>
</dbReference>
<dbReference type="PANTHER" id="PTHR33375">
    <property type="entry name" value="CHROMOSOME-PARTITIONING PROTEIN PARB-RELATED"/>
    <property type="match status" value="1"/>
</dbReference>
<dbReference type="Gene3D" id="3.40.50.150">
    <property type="entry name" value="Vaccinia Virus protein VP39"/>
    <property type="match status" value="1"/>
</dbReference>
<accession>A0A379CFA3</accession>
<evidence type="ECO:0000256" key="2">
    <source>
        <dbReference type="ARBA" id="ARBA00022679"/>
    </source>
</evidence>
<dbReference type="GO" id="GO:0045881">
    <property type="term" value="P:positive regulation of sporulation resulting in formation of a cellular spore"/>
    <property type="evidence" value="ECO:0007669"/>
    <property type="project" value="TreeGrafter"/>
</dbReference>
<dbReference type="GO" id="GO:0003677">
    <property type="term" value="F:DNA binding"/>
    <property type="evidence" value="ECO:0007669"/>
    <property type="project" value="InterPro"/>
</dbReference>
<proteinExistence type="predicted"/>
<keyword evidence="1" id="KW-0489">Methyltransferase</keyword>
<evidence type="ECO:0000313" key="6">
    <source>
        <dbReference type="Proteomes" id="UP000255101"/>
    </source>
</evidence>
<evidence type="ECO:0000256" key="3">
    <source>
        <dbReference type="ARBA" id="ARBA00022747"/>
    </source>
</evidence>
<evidence type="ECO:0000256" key="1">
    <source>
        <dbReference type="ARBA" id="ARBA00022603"/>
    </source>
</evidence>
<dbReference type="InterPro" id="IPR003115">
    <property type="entry name" value="ParB_N"/>
</dbReference>
<dbReference type="GO" id="GO:0032259">
    <property type="term" value="P:methylation"/>
    <property type="evidence" value="ECO:0007669"/>
    <property type="project" value="UniProtKB-KW"/>
</dbReference>
<dbReference type="GO" id="GO:0009307">
    <property type="term" value="P:DNA restriction-modification system"/>
    <property type="evidence" value="ECO:0007669"/>
    <property type="project" value="UniProtKB-KW"/>
</dbReference>
<keyword evidence="3" id="KW-0680">Restriction system</keyword>
<name>A0A379CFA3_9FIRM</name>
<dbReference type="SUPFAM" id="SSF53335">
    <property type="entry name" value="S-adenosyl-L-methionine-dependent methyltransferases"/>
    <property type="match status" value="2"/>
</dbReference>
<dbReference type="Proteomes" id="UP000255101">
    <property type="component" value="Unassembled WGS sequence"/>
</dbReference>
<dbReference type="SMART" id="SM00470">
    <property type="entry name" value="ParB"/>
    <property type="match status" value="1"/>
</dbReference>
<dbReference type="InterPro" id="IPR029063">
    <property type="entry name" value="SAM-dependent_MTases_sf"/>
</dbReference>
<protein>
    <submittedName>
        <fullName evidence="5">ParB/RepB/Spo0J family partition protein</fullName>
    </submittedName>
</protein>
<organism evidence="5 6">
    <name type="scientific">Peptostreptococcus anaerobius</name>
    <dbReference type="NCBI Taxonomy" id="1261"/>
    <lineage>
        <taxon>Bacteria</taxon>
        <taxon>Bacillati</taxon>
        <taxon>Bacillota</taxon>
        <taxon>Clostridia</taxon>
        <taxon>Peptostreptococcales</taxon>
        <taxon>Peptostreptococcaceae</taxon>
        <taxon>Peptostreptococcus</taxon>
    </lineage>
</organism>
<evidence type="ECO:0000259" key="4">
    <source>
        <dbReference type="SMART" id="SM00470"/>
    </source>
</evidence>